<accession>A0A7J6TMG8</accession>
<feature type="compositionally biased region" description="Pro residues" evidence="1">
    <location>
        <begin position="219"/>
        <end position="232"/>
    </location>
</feature>
<feature type="compositionally biased region" description="Polar residues" evidence="1">
    <location>
        <begin position="598"/>
        <end position="613"/>
    </location>
</feature>
<dbReference type="SMART" id="SM00761">
    <property type="entry name" value="HDAC_interact"/>
    <property type="match status" value="1"/>
</dbReference>
<evidence type="ECO:0000259" key="3">
    <source>
        <dbReference type="SMART" id="SM00761"/>
    </source>
</evidence>
<protein>
    <recommendedName>
        <fullName evidence="3">Histone deacetylase interacting domain-containing protein</fullName>
    </recommendedName>
</protein>
<dbReference type="Pfam" id="PF08295">
    <property type="entry name" value="Sin3_corepress"/>
    <property type="match status" value="1"/>
</dbReference>
<dbReference type="InterPro" id="IPR039774">
    <property type="entry name" value="Sin3-like"/>
</dbReference>
<feature type="compositionally biased region" description="Polar residues" evidence="1">
    <location>
        <begin position="565"/>
        <end position="578"/>
    </location>
</feature>
<sequence>MLLPFLLLLPIIGASVWDPAPCLRACPELSQSVALLEALVYSPSLIAAALSGGPEAGYVAVREDGQYSCVAEKLCGTCTKVSTCDLGRCIVDNIECRRLTELTSELVKICYCAIGYDIGLLSEMIDPRWTADPPLCEGGAPEGTAERIGSSCGDFEVSEFLAGTRHESGGPVDRDDKSGAERSTCRVITFFTLMGQAAATSAPAAVVEAAIAAAAVSSPPPAAAPAAAPPQAPASLPTTSSRPPSAAASTATISTSGVNTRLKVEEMKQYLDQAKCLFADSPGKYEELLEVIAGMSKRTRPPPPTPPPAASSTAPTSGLGALVGQLQQLSSNNTTPGQPTGATAVGSSSVQMIQALQGLMQHDPTPQAPAQPQPTPMEIARQEDDISELDNLDVGTLIDRLLKIFEGHGAAKSMVLCFLQLCRLSNHPAASWLFEEAERLREAEVKRQKETEEKEAFAAVSAAARATADVVGPPGPPICLDRAATMAFLTAVLPTLPSNVYAVLSSGVYQGLEAGIVNSNFDEGMRRVLQNYAMATSVRATEWLMPTVVGSYLAHRKSMIRVHGTNESAFPSKSSNTRRLPATTARGKRKRGGRAKVASTTSSEENGQVSSEETSGEPLTPESDEGTDPSLPPSRPARGRKRRAAAAPSSSEDDDAAPKRRSTRRTRSTAVKAEASRGGGGAVSSSSSELDSAEGTKRGGRTSSRKKGSRSSPSAAAASNMPSPAQKLAERTTIEGRERAVLEMLAALLPPTLAHELYKTLSIWLAGGLEVSTVTSFLERILGHLRGCATATPSTDEEEEEEEEEESGSNVEAQRKHDAIFDIYTEQERTVLLNRLRELDHAVVEVCNKHIVDLINGALLKREAAKQRKVMKEAPKADGCRSYLSHLSFPGESAEAAVCKERLLRTPPGIINNTWMGVSLGTEEAQDFKYFRRNHSEEALFNNEDHKYATTFTVKCVSLTVHRLERLLKKLEGLPEEQREAYKLSMPQDITSQHLEQIVNSYTSTAIGQKMAEEVLAHPMKTLPLLLTRLKDTEASLTSPSSGLIAAASKAWLK</sequence>
<dbReference type="InterPro" id="IPR013194">
    <property type="entry name" value="HDAC_interact_dom"/>
</dbReference>
<dbReference type="AlphaFoldDB" id="A0A7J6TMG8"/>
<feature type="compositionally biased region" description="Acidic residues" evidence="1">
    <location>
        <begin position="795"/>
        <end position="807"/>
    </location>
</feature>
<feature type="domain" description="Histone deacetylase interacting" evidence="3">
    <location>
        <begin position="898"/>
        <end position="981"/>
    </location>
</feature>
<feature type="region of interest" description="Disordered" evidence="1">
    <location>
        <begin position="789"/>
        <end position="813"/>
    </location>
</feature>
<dbReference type="Proteomes" id="UP000574390">
    <property type="component" value="Unassembled WGS sequence"/>
</dbReference>
<dbReference type="EMBL" id="JABANM010006634">
    <property type="protein sequence ID" value="KAF4745606.1"/>
    <property type="molecule type" value="Genomic_DNA"/>
</dbReference>
<evidence type="ECO:0000313" key="4">
    <source>
        <dbReference type="EMBL" id="KAF4745606.1"/>
    </source>
</evidence>
<feature type="region of interest" description="Disordered" evidence="1">
    <location>
        <begin position="564"/>
        <end position="729"/>
    </location>
</feature>
<feature type="compositionally biased region" description="Basic residues" evidence="1">
    <location>
        <begin position="698"/>
        <end position="709"/>
    </location>
</feature>
<feature type="compositionally biased region" description="Low complexity" evidence="1">
    <location>
        <begin position="710"/>
        <end position="719"/>
    </location>
</feature>
<feature type="signal peptide" evidence="2">
    <location>
        <begin position="1"/>
        <end position="16"/>
    </location>
</feature>
<name>A0A7J6TMG8_PEROL</name>
<feature type="compositionally biased region" description="Low complexity" evidence="1">
    <location>
        <begin position="233"/>
        <end position="255"/>
    </location>
</feature>
<gene>
    <name evidence="4" type="ORF">FOZ62_003414</name>
</gene>
<feature type="non-terminal residue" evidence="4">
    <location>
        <position position="1"/>
    </location>
</feature>
<feature type="region of interest" description="Disordered" evidence="1">
    <location>
        <begin position="219"/>
        <end position="255"/>
    </location>
</feature>
<keyword evidence="2" id="KW-0732">Signal</keyword>
<evidence type="ECO:0000256" key="1">
    <source>
        <dbReference type="SAM" id="MobiDB-lite"/>
    </source>
</evidence>
<feature type="region of interest" description="Disordered" evidence="1">
    <location>
        <begin position="296"/>
        <end position="318"/>
    </location>
</feature>
<evidence type="ECO:0000256" key="2">
    <source>
        <dbReference type="SAM" id="SignalP"/>
    </source>
</evidence>
<dbReference type="PANTHER" id="PTHR12346">
    <property type="entry name" value="SIN3B-RELATED"/>
    <property type="match status" value="1"/>
</dbReference>
<dbReference type="GO" id="GO:0003714">
    <property type="term" value="F:transcription corepressor activity"/>
    <property type="evidence" value="ECO:0007669"/>
    <property type="project" value="InterPro"/>
</dbReference>
<reference evidence="4 5" key="1">
    <citation type="submission" date="2020-04" db="EMBL/GenBank/DDBJ databases">
        <title>Perkinsus olseni comparative genomics.</title>
        <authorList>
            <person name="Bogema D.R."/>
        </authorList>
    </citation>
    <scope>NUCLEOTIDE SEQUENCE [LARGE SCALE GENOMIC DNA]</scope>
    <source>
        <strain evidence="4">ATCC PRA-205</strain>
    </source>
</reference>
<organism evidence="4 5">
    <name type="scientific">Perkinsus olseni</name>
    <name type="common">Perkinsus atlanticus</name>
    <dbReference type="NCBI Taxonomy" id="32597"/>
    <lineage>
        <taxon>Eukaryota</taxon>
        <taxon>Sar</taxon>
        <taxon>Alveolata</taxon>
        <taxon>Perkinsozoa</taxon>
        <taxon>Perkinsea</taxon>
        <taxon>Perkinsida</taxon>
        <taxon>Perkinsidae</taxon>
        <taxon>Perkinsus</taxon>
    </lineage>
</organism>
<comment type="caution">
    <text evidence="4">The sequence shown here is derived from an EMBL/GenBank/DDBJ whole genome shotgun (WGS) entry which is preliminary data.</text>
</comment>
<feature type="chain" id="PRO_5029446557" description="Histone deacetylase interacting domain-containing protein" evidence="2">
    <location>
        <begin position="17"/>
        <end position="1054"/>
    </location>
</feature>
<proteinExistence type="predicted"/>
<evidence type="ECO:0000313" key="5">
    <source>
        <dbReference type="Proteomes" id="UP000574390"/>
    </source>
</evidence>